<feature type="region of interest" description="Disordered" evidence="1">
    <location>
        <begin position="340"/>
        <end position="491"/>
    </location>
</feature>
<feature type="compositionally biased region" description="Polar residues" evidence="1">
    <location>
        <begin position="392"/>
        <end position="412"/>
    </location>
</feature>
<evidence type="ECO:0000313" key="3">
    <source>
        <dbReference type="Proteomes" id="UP000605986"/>
    </source>
</evidence>
<evidence type="ECO:0000313" key="2">
    <source>
        <dbReference type="EMBL" id="KAF4456818.1"/>
    </source>
</evidence>
<keyword evidence="3" id="KW-1185">Reference proteome</keyword>
<accession>A0A8H4KW50</accession>
<protein>
    <submittedName>
        <fullName evidence="2">Uncharacterized protein</fullName>
    </submittedName>
</protein>
<feature type="compositionally biased region" description="Basic residues" evidence="1">
    <location>
        <begin position="352"/>
        <end position="370"/>
    </location>
</feature>
<reference evidence="2" key="1">
    <citation type="submission" date="2020-01" db="EMBL/GenBank/DDBJ databases">
        <title>Identification and distribution of gene clusters putatively required for synthesis of sphingolipid metabolism inhibitors in phylogenetically diverse species of the filamentous fungus Fusarium.</title>
        <authorList>
            <person name="Kim H.-S."/>
            <person name="Busman M."/>
            <person name="Brown D.W."/>
            <person name="Divon H."/>
            <person name="Uhlig S."/>
            <person name="Proctor R.H."/>
        </authorList>
    </citation>
    <scope>NUCLEOTIDE SEQUENCE</scope>
    <source>
        <strain evidence="2">NRRL 53441</strain>
    </source>
</reference>
<dbReference type="EMBL" id="JAADJG010000045">
    <property type="protein sequence ID" value="KAF4456818.1"/>
    <property type="molecule type" value="Genomic_DNA"/>
</dbReference>
<dbReference type="Proteomes" id="UP000605986">
    <property type="component" value="Unassembled WGS sequence"/>
</dbReference>
<name>A0A8H4KW50_9HYPO</name>
<evidence type="ECO:0000256" key="1">
    <source>
        <dbReference type="SAM" id="MobiDB-lite"/>
    </source>
</evidence>
<feature type="compositionally biased region" description="Polar residues" evidence="1">
    <location>
        <begin position="474"/>
        <end position="483"/>
    </location>
</feature>
<gene>
    <name evidence="2" type="ORF">F53441_1115</name>
</gene>
<dbReference type="AlphaFoldDB" id="A0A8H4KW50"/>
<sequence>MASSSSPNYFRIPGKARTAMFEAVSGRGPQGEPRLLGMDSDQEPFYAMSRCILAETLIKDIPNTVHHIFIYNDVDAPEWNDLPPIRRPMWSSGTQNAFFPHNSTASYAWNHHHAVIGMGAPLRHQRGHTGVEIRMGSGGPIGEWHPEGLYHYKGMQLFADLKSYLRVPFGSATCIKLSFEIDSENDNGMMMMISGVENVVPERPISPLDWHDSVRVDIAQEGHPHIISLNMRFVESQHPDPDAPHMTRVAIFSIKGTLEKLFWNLSDGSVTYIQGGQTGYRLVDYGQVNTRRYASPTSEITYTRDSVPPGNAPVVNDGESMDEDTFYIEGPSPYGTYYAAANPRTEPSRPRPIPHNKGSSHHRAARRNRGGAHSLNDLPRSIPHSEHGFTRGSYSGNFSQPGRYATSYQNRRAYSASHGGRSLRQTYPSDHYDKAGNYVGPPAVDSFSSDLVSFPRLPESDTSSAEHDPENQRIQRQISMSETSSKRSFSEQIVDGVRNLLSSESKEEETPPQPPRTGAYLVIIVRGAGKGVVTDLDRQVQ</sequence>
<proteinExistence type="predicted"/>
<comment type="caution">
    <text evidence="2">The sequence shown here is derived from an EMBL/GenBank/DDBJ whole genome shotgun (WGS) entry which is preliminary data.</text>
</comment>
<dbReference type="OrthoDB" id="5042995at2759"/>
<organism evidence="2 3">
    <name type="scientific">Fusarium austroafricanum</name>
    <dbReference type="NCBI Taxonomy" id="2364996"/>
    <lineage>
        <taxon>Eukaryota</taxon>
        <taxon>Fungi</taxon>
        <taxon>Dikarya</taxon>
        <taxon>Ascomycota</taxon>
        <taxon>Pezizomycotina</taxon>
        <taxon>Sordariomycetes</taxon>
        <taxon>Hypocreomycetidae</taxon>
        <taxon>Hypocreales</taxon>
        <taxon>Nectriaceae</taxon>
        <taxon>Fusarium</taxon>
        <taxon>Fusarium concolor species complex</taxon>
    </lineage>
</organism>
<feature type="compositionally biased region" description="Basic and acidic residues" evidence="1">
    <location>
        <begin position="464"/>
        <end position="473"/>
    </location>
</feature>